<feature type="region of interest" description="Disordered" evidence="1">
    <location>
        <begin position="278"/>
        <end position="308"/>
    </location>
</feature>
<evidence type="ECO:0000313" key="2">
    <source>
        <dbReference type="EMBL" id="KAF2662378.1"/>
    </source>
</evidence>
<dbReference type="Proteomes" id="UP000799324">
    <property type="component" value="Unassembled WGS sequence"/>
</dbReference>
<feature type="compositionally biased region" description="Basic residues" evidence="1">
    <location>
        <begin position="298"/>
        <end position="308"/>
    </location>
</feature>
<evidence type="ECO:0000313" key="3">
    <source>
        <dbReference type="Proteomes" id="UP000799324"/>
    </source>
</evidence>
<keyword evidence="3" id="KW-1185">Reference proteome</keyword>
<organism evidence="2 3">
    <name type="scientific">Lophiostoma macrostomum CBS 122681</name>
    <dbReference type="NCBI Taxonomy" id="1314788"/>
    <lineage>
        <taxon>Eukaryota</taxon>
        <taxon>Fungi</taxon>
        <taxon>Dikarya</taxon>
        <taxon>Ascomycota</taxon>
        <taxon>Pezizomycotina</taxon>
        <taxon>Dothideomycetes</taxon>
        <taxon>Pleosporomycetidae</taxon>
        <taxon>Pleosporales</taxon>
        <taxon>Lophiostomataceae</taxon>
        <taxon>Lophiostoma</taxon>
    </lineage>
</organism>
<accession>A0A6A6TTY7</accession>
<evidence type="ECO:0000256" key="1">
    <source>
        <dbReference type="SAM" id="MobiDB-lite"/>
    </source>
</evidence>
<feature type="compositionally biased region" description="Polar residues" evidence="1">
    <location>
        <begin position="282"/>
        <end position="293"/>
    </location>
</feature>
<sequence>MGVDGWIVWEQPLCKPTRERAPLRRRLAQGGCWVTGAGAASRKRRKAGPRPPWRISAVAAIRGARSSQEKSVRLRWGDSTAAALSRDGCQSALEARKEGLLGRWANAALQHMGGVSNQKSPSRGRTAPYATMRCTETRETAAHAARAMHSAAACECGEAKAAGPGRGGGERSSAWDGAQSARAPVCFCANPRAHFILESSRSCSSDAVLALCTCRPGWRASRRLFPPCPSSSAPPMTPALSTRRSAITNFHRLITRARPRYSPPLLAMPRLSAFAIKPRPARSTTRRAGSPINSAYPRSRRGTHHAFE</sequence>
<reference evidence="2" key="1">
    <citation type="journal article" date="2020" name="Stud. Mycol.">
        <title>101 Dothideomycetes genomes: a test case for predicting lifestyles and emergence of pathogens.</title>
        <authorList>
            <person name="Haridas S."/>
            <person name="Albert R."/>
            <person name="Binder M."/>
            <person name="Bloem J."/>
            <person name="Labutti K."/>
            <person name="Salamov A."/>
            <person name="Andreopoulos B."/>
            <person name="Baker S."/>
            <person name="Barry K."/>
            <person name="Bills G."/>
            <person name="Bluhm B."/>
            <person name="Cannon C."/>
            <person name="Castanera R."/>
            <person name="Culley D."/>
            <person name="Daum C."/>
            <person name="Ezra D."/>
            <person name="Gonzalez J."/>
            <person name="Henrissat B."/>
            <person name="Kuo A."/>
            <person name="Liang C."/>
            <person name="Lipzen A."/>
            <person name="Lutzoni F."/>
            <person name="Magnuson J."/>
            <person name="Mondo S."/>
            <person name="Nolan M."/>
            <person name="Ohm R."/>
            <person name="Pangilinan J."/>
            <person name="Park H.-J."/>
            <person name="Ramirez L."/>
            <person name="Alfaro M."/>
            <person name="Sun H."/>
            <person name="Tritt A."/>
            <person name="Yoshinaga Y."/>
            <person name="Zwiers L.-H."/>
            <person name="Turgeon B."/>
            <person name="Goodwin S."/>
            <person name="Spatafora J."/>
            <person name="Crous P."/>
            <person name="Grigoriev I."/>
        </authorList>
    </citation>
    <scope>NUCLEOTIDE SEQUENCE</scope>
    <source>
        <strain evidence="2">CBS 122681</strain>
    </source>
</reference>
<dbReference type="EMBL" id="MU004289">
    <property type="protein sequence ID" value="KAF2662378.1"/>
    <property type="molecule type" value="Genomic_DNA"/>
</dbReference>
<gene>
    <name evidence="2" type="ORF">K491DRAFT_176349</name>
</gene>
<proteinExistence type="predicted"/>
<protein>
    <submittedName>
        <fullName evidence="2">Uncharacterized protein</fullName>
    </submittedName>
</protein>
<dbReference type="AlphaFoldDB" id="A0A6A6TTY7"/>
<name>A0A6A6TTY7_9PLEO</name>